<proteinExistence type="predicted"/>
<accession>A0A7X6MXH7</accession>
<dbReference type="EMBL" id="JAAXPJ010000014">
    <property type="protein sequence ID" value="NKZ14789.1"/>
    <property type="molecule type" value="Genomic_DNA"/>
</dbReference>
<protein>
    <submittedName>
        <fullName evidence="2">ABC transporter permease</fullName>
    </submittedName>
</protein>
<reference evidence="2 3" key="1">
    <citation type="submission" date="2020-04" db="EMBL/GenBank/DDBJ databases">
        <title>MicrobeNet Type strains.</title>
        <authorList>
            <person name="Nicholson A.C."/>
        </authorList>
    </citation>
    <scope>NUCLEOTIDE SEQUENCE [LARGE SCALE GENOMIC DNA]</scope>
    <source>
        <strain evidence="2 3">ATCC 700731</strain>
    </source>
</reference>
<feature type="transmembrane region" description="Helical" evidence="1">
    <location>
        <begin position="220"/>
        <end position="241"/>
    </location>
</feature>
<gene>
    <name evidence="2" type="ORF">HGA11_27775</name>
</gene>
<dbReference type="RefSeq" id="WP_168441813.1">
    <property type="nucleotide sequence ID" value="NZ_JAAXPJ010000014.1"/>
</dbReference>
<sequence>MLSTQTAAPAHHAAPEHEPPAALRAAGIVAVLTITIAIVAIAFALPASRSKPHDVPIGAAGPQAATSQIAERLQQQAPGAFSVTYYPAEDALREAILNRNVYGGIAFGPQGPTLLTATGGSPAVAQLLTQIGNGIAANSGVTLHTEDLAPPTRQDPRGTGLAASALPITLAGMLPAIALVLVLKREVWTRLTAAIVFSAVAGTTVAALLQYVFGSIDSNFWGVAAGLTLGIAAAGLFVLGLGSLFGKVGLAIGAALALLLGNPLSGLTAAPEMLPAGWGQLGQLLPQGATATLLRSTAYFGGAGADLAIVVLSCWVLAGLTLVIIAALRRPGRTAPRLRLRGTR</sequence>
<keyword evidence="1" id="KW-1133">Transmembrane helix</keyword>
<feature type="transmembrane region" description="Helical" evidence="1">
    <location>
        <begin position="195"/>
        <end position="214"/>
    </location>
</feature>
<feature type="transmembrane region" description="Helical" evidence="1">
    <location>
        <begin position="307"/>
        <end position="328"/>
    </location>
</feature>
<evidence type="ECO:0000313" key="3">
    <source>
        <dbReference type="Proteomes" id="UP000518188"/>
    </source>
</evidence>
<name>A0A7X6MXH7_9MYCO</name>
<organism evidence="2 3">
    <name type="scientific">Mycolicibacterium septicum DSM 44393</name>
    <dbReference type="NCBI Taxonomy" id="1341646"/>
    <lineage>
        <taxon>Bacteria</taxon>
        <taxon>Bacillati</taxon>
        <taxon>Actinomycetota</taxon>
        <taxon>Actinomycetes</taxon>
        <taxon>Mycobacteriales</taxon>
        <taxon>Mycobacteriaceae</taxon>
        <taxon>Mycolicibacterium</taxon>
    </lineage>
</organism>
<feature type="transmembrane region" description="Helical" evidence="1">
    <location>
        <begin position="161"/>
        <end position="183"/>
    </location>
</feature>
<dbReference type="Proteomes" id="UP000518188">
    <property type="component" value="Unassembled WGS sequence"/>
</dbReference>
<keyword evidence="1" id="KW-0812">Transmembrane</keyword>
<evidence type="ECO:0000256" key="1">
    <source>
        <dbReference type="SAM" id="Phobius"/>
    </source>
</evidence>
<dbReference type="AlphaFoldDB" id="A0A7X6MXH7"/>
<feature type="transmembrane region" description="Helical" evidence="1">
    <location>
        <begin position="248"/>
        <end position="270"/>
    </location>
</feature>
<evidence type="ECO:0000313" key="2">
    <source>
        <dbReference type="EMBL" id="NKZ14789.1"/>
    </source>
</evidence>
<keyword evidence="1" id="KW-0472">Membrane</keyword>
<feature type="transmembrane region" description="Helical" evidence="1">
    <location>
        <begin position="21"/>
        <end position="45"/>
    </location>
</feature>
<comment type="caution">
    <text evidence="2">The sequence shown here is derived from an EMBL/GenBank/DDBJ whole genome shotgun (WGS) entry which is preliminary data.</text>
</comment>